<dbReference type="AlphaFoldDB" id="A0A5B2XQJ3"/>
<dbReference type="SMART" id="SM01260">
    <property type="entry name" value="LANC_like"/>
    <property type="match status" value="1"/>
</dbReference>
<dbReference type="SUPFAM" id="SSF56112">
    <property type="entry name" value="Protein kinase-like (PK-like)"/>
    <property type="match status" value="1"/>
</dbReference>
<keyword evidence="1" id="KW-0479">Metal-binding</keyword>
<reference evidence="4 5" key="1">
    <citation type="submission" date="2019-09" db="EMBL/GenBank/DDBJ databases">
        <title>Goodfellowia gen. nov., a new genus of the Pseudonocardineae related to Actinoalloteichus, containing Goodfellowia coeruleoviolacea gen. nov., comb. nov. gen. nov., comb. nov.</title>
        <authorList>
            <person name="Labeda D."/>
        </authorList>
    </citation>
    <scope>NUCLEOTIDE SEQUENCE [LARGE SCALE GENOMIC DNA]</scope>
    <source>
        <strain evidence="4 5">AN110305</strain>
    </source>
</reference>
<dbReference type="SUPFAM" id="SSF158745">
    <property type="entry name" value="LanC-like"/>
    <property type="match status" value="1"/>
</dbReference>
<dbReference type="OrthoDB" id="1492512at2"/>
<evidence type="ECO:0000259" key="3">
    <source>
        <dbReference type="PROSITE" id="PS50011"/>
    </source>
</evidence>
<dbReference type="GO" id="GO:0046872">
    <property type="term" value="F:metal ion binding"/>
    <property type="evidence" value="ECO:0007669"/>
    <property type="project" value="UniProtKB-KW"/>
</dbReference>
<dbReference type="SMART" id="SM00220">
    <property type="entry name" value="S_TKc"/>
    <property type="match status" value="1"/>
</dbReference>
<comment type="caution">
    <text evidence="4">The sequence shown here is derived from an EMBL/GenBank/DDBJ whole genome shotgun (WGS) entry which is preliminary data.</text>
</comment>
<reference evidence="4 5" key="2">
    <citation type="submission" date="2019-09" db="EMBL/GenBank/DDBJ databases">
        <authorList>
            <person name="Jin C."/>
        </authorList>
    </citation>
    <scope>NUCLEOTIDE SEQUENCE [LARGE SCALE GENOMIC DNA]</scope>
    <source>
        <strain evidence="4 5">AN110305</strain>
    </source>
</reference>
<dbReference type="InterPro" id="IPR007822">
    <property type="entry name" value="LANC-like"/>
</dbReference>
<dbReference type="CDD" id="cd04791">
    <property type="entry name" value="LanC_SerThrkinase"/>
    <property type="match status" value="1"/>
</dbReference>
<dbReference type="Proteomes" id="UP000323454">
    <property type="component" value="Unassembled WGS sequence"/>
</dbReference>
<feature type="region of interest" description="Disordered" evidence="2">
    <location>
        <begin position="201"/>
        <end position="224"/>
    </location>
</feature>
<keyword evidence="1" id="KW-0862">Zinc</keyword>
<dbReference type="GO" id="GO:0004672">
    <property type="term" value="F:protein kinase activity"/>
    <property type="evidence" value="ECO:0007669"/>
    <property type="project" value="InterPro"/>
</dbReference>
<evidence type="ECO:0000256" key="1">
    <source>
        <dbReference type="PIRSR" id="PIRSR607822-1"/>
    </source>
</evidence>
<dbReference type="NCBIfam" id="NF038150">
    <property type="entry name" value="lanthi_synth_IV"/>
    <property type="match status" value="1"/>
</dbReference>
<dbReference type="RefSeq" id="WP_149847971.1">
    <property type="nucleotide sequence ID" value="NZ_VUOB01000005.1"/>
</dbReference>
<dbReference type="PANTHER" id="PTHR12736:SF7">
    <property type="entry name" value="LANC-LIKE PROTEIN 3"/>
    <property type="match status" value="1"/>
</dbReference>
<dbReference type="Gene3D" id="1.10.510.10">
    <property type="entry name" value="Transferase(Phosphotransferase) domain 1"/>
    <property type="match status" value="1"/>
</dbReference>
<gene>
    <name evidence="4" type="ORF">F0L68_03675</name>
</gene>
<feature type="domain" description="Protein kinase" evidence="3">
    <location>
        <begin position="234"/>
        <end position="502"/>
    </location>
</feature>
<dbReference type="PROSITE" id="PS50011">
    <property type="entry name" value="PROTEIN_KINASE_DOM"/>
    <property type="match status" value="1"/>
</dbReference>
<evidence type="ECO:0000256" key="2">
    <source>
        <dbReference type="SAM" id="MobiDB-lite"/>
    </source>
</evidence>
<keyword evidence="5" id="KW-1185">Reference proteome</keyword>
<dbReference type="InterPro" id="IPR058053">
    <property type="entry name" value="RamC_C"/>
</dbReference>
<proteinExistence type="predicted"/>
<dbReference type="InterPro" id="IPR011009">
    <property type="entry name" value="Kinase-like_dom_sf"/>
</dbReference>
<dbReference type="InterPro" id="IPR000719">
    <property type="entry name" value="Prot_kinase_dom"/>
</dbReference>
<evidence type="ECO:0000313" key="5">
    <source>
        <dbReference type="Proteomes" id="UP000323454"/>
    </source>
</evidence>
<feature type="binding site" evidence="1">
    <location>
        <position position="826"/>
    </location>
    <ligand>
        <name>Zn(2+)</name>
        <dbReference type="ChEBI" id="CHEBI:29105"/>
    </ligand>
</feature>
<dbReference type="Pfam" id="PF25816">
    <property type="entry name" value="RamC_N"/>
    <property type="match status" value="1"/>
</dbReference>
<dbReference type="GO" id="GO:0005524">
    <property type="term" value="F:ATP binding"/>
    <property type="evidence" value="ECO:0007669"/>
    <property type="project" value="InterPro"/>
</dbReference>
<dbReference type="GO" id="GO:0005886">
    <property type="term" value="C:plasma membrane"/>
    <property type="evidence" value="ECO:0007669"/>
    <property type="project" value="TreeGrafter"/>
</dbReference>
<dbReference type="Pfam" id="PF05147">
    <property type="entry name" value="LANC_like"/>
    <property type="match status" value="1"/>
</dbReference>
<keyword evidence="4" id="KW-0418">Kinase</keyword>
<protein>
    <submittedName>
        <fullName evidence="4">Protein kinase/lanthionine synthetase C family protein</fullName>
    </submittedName>
</protein>
<keyword evidence="4" id="KW-0808">Transferase</keyword>
<dbReference type="Gene3D" id="1.50.10.20">
    <property type="match status" value="1"/>
</dbReference>
<feature type="binding site" evidence="1">
    <location>
        <position position="827"/>
    </location>
    <ligand>
        <name>Zn(2+)</name>
        <dbReference type="ChEBI" id="CHEBI:29105"/>
    </ligand>
</feature>
<feature type="binding site" evidence="1">
    <location>
        <position position="781"/>
    </location>
    <ligand>
        <name>Zn(2+)</name>
        <dbReference type="ChEBI" id="CHEBI:29105"/>
    </ligand>
</feature>
<dbReference type="GO" id="GO:0031179">
    <property type="term" value="P:peptide modification"/>
    <property type="evidence" value="ECO:0007669"/>
    <property type="project" value="InterPro"/>
</dbReference>
<evidence type="ECO:0000313" key="4">
    <source>
        <dbReference type="EMBL" id="KAA2265686.1"/>
    </source>
</evidence>
<name>A0A5B2XQJ3_9PSEU</name>
<dbReference type="InterPro" id="IPR057929">
    <property type="entry name" value="RamC_N"/>
</dbReference>
<accession>A0A5B2XQJ3</accession>
<dbReference type="EMBL" id="VUOB01000005">
    <property type="protein sequence ID" value="KAA2265686.1"/>
    <property type="molecule type" value="Genomic_DNA"/>
</dbReference>
<dbReference type="PRINTS" id="PR01950">
    <property type="entry name" value="LANCSUPER"/>
</dbReference>
<dbReference type="Pfam" id="PF00069">
    <property type="entry name" value="Pkinase"/>
    <property type="match status" value="1"/>
</dbReference>
<dbReference type="PANTHER" id="PTHR12736">
    <property type="entry name" value="LANC-LIKE PROTEIN"/>
    <property type="match status" value="1"/>
</dbReference>
<organism evidence="4 5">
    <name type="scientific">Solihabitans fulvus</name>
    <dbReference type="NCBI Taxonomy" id="1892852"/>
    <lineage>
        <taxon>Bacteria</taxon>
        <taxon>Bacillati</taxon>
        <taxon>Actinomycetota</taxon>
        <taxon>Actinomycetes</taxon>
        <taxon>Pseudonocardiales</taxon>
        <taxon>Pseudonocardiaceae</taxon>
        <taxon>Solihabitans</taxon>
    </lineage>
</organism>
<sequence>MVRDLGSDVGSLAIRRRSLGRPEDGALLTDLARAEVARDAGTWEIRSEGFWCYLLPADEPRRDQGWKLHVSATPLSAPLVLARAAHALVRHRCAFKFAATLDRVAELVSTRAPRGSGGKFITVYPRDDEQLRAVAEDLHQATVGLPGPGVLSDRRYLPGSLVSYRYGVFWAKAALTNDGTIESRLRAPDGTPLADERNAWFSPPPWAGDPFPERAATPPRTRGTAKPVLLGDRFVIREAIQHANKGGVYRGVDTTTGQEVVVKQGRRHVGAGLDGTDARDVVRHEAAMLERFAGTGVTPAVVALFEQQDSALLAQESVPGASLRQVIVDRLAATGRAHDGLADALATARALVDLVATAHRVGVTLGDFNPNNVMVTPQRRFVLIDLEVAAAPGTRWITGVTAGYAAPELVAAPGVGPTPGFAVDLFALGATLVYALTGTAPSYGEDYPTPRPVQDRNAALVRLLGDEDPVLALFEPVLLGLTRDAADQRWTLDRVVDFLDTLDDATPAPPPPARRDRRTAADRARVLEDGLTFLVRTMNPTAERLWRSSKYGETNEPCSIQHGSAGVLAVLADAQRHRPRPDLLDAVLATADWTADHLDRPSSALPGLYFGRSGTAWALHDAAGVLADPALAARAADLACALPTDWPNPDVCHGIAGAGLAAAHLWRATGEPRFLDRVRAVADQLLKAAVRHEDGVFWPIPADFDSGLAGVEHYGFAHGVAGVGAFLLAAADATGDAECLAVAEEAGHTLAAGATLAGGAATWRTDRRPNSGPPEAMRYWCNGSSGVGTFVARLAVATGRQEFRDLAEQAAVAVHRGRRSDPVAVCHGLAGNAEYLLDLADLFGEPRFRDWAEDLTDQIVARTVLRGDLMVVPDESGIDVVADYSTGLSGVLALLLRLEHGGRRRWLP</sequence>